<keyword evidence="3" id="KW-1133">Transmembrane helix</keyword>
<evidence type="ECO:0000313" key="5">
    <source>
        <dbReference type="Proteomes" id="UP000649617"/>
    </source>
</evidence>
<organism evidence="4 5">
    <name type="scientific">Symbiodinium pilosum</name>
    <name type="common">Dinoflagellate</name>
    <dbReference type="NCBI Taxonomy" id="2952"/>
    <lineage>
        <taxon>Eukaryota</taxon>
        <taxon>Sar</taxon>
        <taxon>Alveolata</taxon>
        <taxon>Dinophyceae</taxon>
        <taxon>Suessiales</taxon>
        <taxon>Symbiodiniaceae</taxon>
        <taxon>Symbiodinium</taxon>
    </lineage>
</organism>
<comment type="caution">
    <text evidence="4">The sequence shown here is derived from an EMBL/GenBank/DDBJ whole genome shotgun (WGS) entry which is preliminary data.</text>
</comment>
<feature type="transmembrane region" description="Helical" evidence="3">
    <location>
        <begin position="168"/>
        <end position="187"/>
    </location>
</feature>
<feature type="compositionally biased region" description="Polar residues" evidence="2">
    <location>
        <begin position="127"/>
        <end position="145"/>
    </location>
</feature>
<proteinExistence type="predicted"/>
<protein>
    <submittedName>
        <fullName evidence="4">Uncharacterized protein</fullName>
    </submittedName>
</protein>
<dbReference type="OrthoDB" id="413497at2759"/>
<feature type="coiled-coil region" evidence="1">
    <location>
        <begin position="45"/>
        <end position="75"/>
    </location>
</feature>
<sequence length="224" mass="24803">MSMLLRDSMWLGSFGDHFKRTQLGSVLLLALWPTLCVGLDVWDYRDELVRSNANLAEINADLEEMQEHNMIIQRALLQETSGRPIHAIAHGVALHAKAEKSAEDKLLKAMKLLDKDSEVSMDGRGTRQLSANSTASGKASEQSGVTCHDGRPCSAFDRFIETCLRHRGFVISGLAALLMLPLCGMFIQHRRSKDRDDSLRGADDLDEVWFRKPEPAASPGGMSP</sequence>
<evidence type="ECO:0000313" key="4">
    <source>
        <dbReference type="EMBL" id="CAE7768399.1"/>
    </source>
</evidence>
<keyword evidence="5" id="KW-1185">Reference proteome</keyword>
<evidence type="ECO:0000256" key="1">
    <source>
        <dbReference type="SAM" id="Coils"/>
    </source>
</evidence>
<dbReference type="EMBL" id="CAJNIZ010047471">
    <property type="protein sequence ID" value="CAE7768399.1"/>
    <property type="molecule type" value="Genomic_DNA"/>
</dbReference>
<keyword evidence="3" id="KW-0812">Transmembrane</keyword>
<dbReference type="Proteomes" id="UP000649617">
    <property type="component" value="Unassembled WGS sequence"/>
</dbReference>
<keyword evidence="3" id="KW-0472">Membrane</keyword>
<accession>A0A812Y6Y6</accession>
<reference evidence="4" key="1">
    <citation type="submission" date="2021-02" db="EMBL/GenBank/DDBJ databases">
        <authorList>
            <person name="Dougan E. K."/>
            <person name="Rhodes N."/>
            <person name="Thang M."/>
            <person name="Chan C."/>
        </authorList>
    </citation>
    <scope>NUCLEOTIDE SEQUENCE</scope>
</reference>
<evidence type="ECO:0000256" key="2">
    <source>
        <dbReference type="SAM" id="MobiDB-lite"/>
    </source>
</evidence>
<keyword evidence="1" id="KW-0175">Coiled coil</keyword>
<name>A0A812Y6Y6_SYMPI</name>
<gene>
    <name evidence="4" type="ORF">SPIL2461_LOCUS22576</name>
</gene>
<evidence type="ECO:0000256" key="3">
    <source>
        <dbReference type="SAM" id="Phobius"/>
    </source>
</evidence>
<dbReference type="AlphaFoldDB" id="A0A812Y6Y6"/>
<feature type="region of interest" description="Disordered" evidence="2">
    <location>
        <begin position="119"/>
        <end position="147"/>
    </location>
</feature>